<evidence type="ECO:0000256" key="3">
    <source>
        <dbReference type="ARBA" id="ARBA00013109"/>
    </source>
</evidence>
<dbReference type="PANTHER" id="PTHR38042">
    <property type="entry name" value="UROPORPHYRINOGEN-III SYNTHASE, CHLOROPLASTIC"/>
    <property type="match status" value="1"/>
</dbReference>
<sequence length="234" mass="26694">MKKAVRILSTKKLEQVSVDDLSSIAEVVDYDVLEVQPLVPNKKEFYKNIIFTSFKATLRGLELLGDQAKKYHYFCVGKKSEQHLKAAGLEVYGFANYSKDLAELLIENLRNSSFSYLCSEDRLSTLPDLLSKSNVIFEEVYTYKTEVSKKKPEGRFDIYLWFSPKGVKCMKDIVDAEALHICIGETTAKAAKDAFKEENVYYPETPRMEDVIRIARKKAMVINSVKCAETVTKK</sequence>
<comment type="catalytic activity">
    <reaction evidence="8 9">
        <text>hydroxymethylbilane = uroporphyrinogen III + H2O</text>
        <dbReference type="Rhea" id="RHEA:18965"/>
        <dbReference type="ChEBI" id="CHEBI:15377"/>
        <dbReference type="ChEBI" id="CHEBI:57308"/>
        <dbReference type="ChEBI" id="CHEBI:57845"/>
        <dbReference type="EC" id="4.2.1.75"/>
    </reaction>
</comment>
<keyword evidence="5 9" id="KW-0627">Porphyrin biosynthesis</keyword>
<dbReference type="GO" id="GO:0006780">
    <property type="term" value="P:uroporphyrinogen III biosynthetic process"/>
    <property type="evidence" value="ECO:0007669"/>
    <property type="project" value="UniProtKB-UniRule"/>
</dbReference>
<evidence type="ECO:0000256" key="7">
    <source>
        <dbReference type="ARBA" id="ARBA00040167"/>
    </source>
</evidence>
<proteinExistence type="inferred from homology"/>
<dbReference type="AlphaFoldDB" id="A0A916JNC4"/>
<evidence type="ECO:0000256" key="1">
    <source>
        <dbReference type="ARBA" id="ARBA00004772"/>
    </source>
</evidence>
<evidence type="ECO:0000256" key="4">
    <source>
        <dbReference type="ARBA" id="ARBA00023239"/>
    </source>
</evidence>
<evidence type="ECO:0000256" key="9">
    <source>
        <dbReference type="RuleBase" id="RU366031"/>
    </source>
</evidence>
<dbReference type="CDD" id="cd06578">
    <property type="entry name" value="HemD"/>
    <property type="match status" value="1"/>
</dbReference>
<dbReference type="InterPro" id="IPR039793">
    <property type="entry name" value="UROS/Hem4"/>
</dbReference>
<dbReference type="Gene3D" id="3.40.50.10090">
    <property type="match status" value="2"/>
</dbReference>
<dbReference type="InterPro" id="IPR036108">
    <property type="entry name" value="4pyrrol_syn_uPrphyn_synt_sf"/>
</dbReference>
<dbReference type="RefSeq" id="WP_258542326.1">
    <property type="nucleotide sequence ID" value="NZ_OU015584.1"/>
</dbReference>
<organism evidence="11 12">
    <name type="scientific">Parvicella tangerina</name>
    <dbReference type="NCBI Taxonomy" id="2829795"/>
    <lineage>
        <taxon>Bacteria</taxon>
        <taxon>Pseudomonadati</taxon>
        <taxon>Bacteroidota</taxon>
        <taxon>Flavobacteriia</taxon>
        <taxon>Flavobacteriales</taxon>
        <taxon>Parvicellaceae</taxon>
        <taxon>Parvicella</taxon>
    </lineage>
</organism>
<dbReference type="InterPro" id="IPR003754">
    <property type="entry name" value="4pyrrol_synth_uPrphyn_synth"/>
</dbReference>
<evidence type="ECO:0000256" key="2">
    <source>
        <dbReference type="ARBA" id="ARBA00008133"/>
    </source>
</evidence>
<dbReference type="EC" id="4.2.1.75" evidence="3 9"/>
<comment type="similarity">
    <text evidence="2 9">Belongs to the uroporphyrinogen-III synthase family.</text>
</comment>
<dbReference type="Pfam" id="PF02602">
    <property type="entry name" value="HEM4"/>
    <property type="match status" value="1"/>
</dbReference>
<dbReference type="GO" id="GO:0004852">
    <property type="term" value="F:uroporphyrinogen-III synthase activity"/>
    <property type="evidence" value="ECO:0007669"/>
    <property type="project" value="UniProtKB-UniRule"/>
</dbReference>
<evidence type="ECO:0000256" key="8">
    <source>
        <dbReference type="ARBA" id="ARBA00048617"/>
    </source>
</evidence>
<keyword evidence="12" id="KW-1185">Reference proteome</keyword>
<dbReference type="PANTHER" id="PTHR38042:SF1">
    <property type="entry name" value="UROPORPHYRINOGEN-III SYNTHASE, CHLOROPLASTIC"/>
    <property type="match status" value="1"/>
</dbReference>
<evidence type="ECO:0000313" key="11">
    <source>
        <dbReference type="EMBL" id="CAG5083171.1"/>
    </source>
</evidence>
<keyword evidence="4 9" id="KW-0456">Lyase</keyword>
<protein>
    <recommendedName>
        <fullName evidence="7 9">Uroporphyrinogen-III synthase</fullName>
        <ecNumber evidence="3 9">4.2.1.75</ecNumber>
    </recommendedName>
</protein>
<reference evidence="11" key="1">
    <citation type="submission" date="2021-04" db="EMBL/GenBank/DDBJ databases">
        <authorList>
            <person name="Rodrigo-Torres L."/>
            <person name="Arahal R. D."/>
            <person name="Lucena T."/>
        </authorList>
    </citation>
    <scope>NUCLEOTIDE SEQUENCE</scope>
    <source>
        <strain evidence="11">AS29M-1</strain>
    </source>
</reference>
<evidence type="ECO:0000313" key="12">
    <source>
        <dbReference type="Proteomes" id="UP000683507"/>
    </source>
</evidence>
<dbReference type="KEGG" id="ptan:CRYO30217_02111"/>
<evidence type="ECO:0000259" key="10">
    <source>
        <dbReference type="Pfam" id="PF02602"/>
    </source>
</evidence>
<dbReference type="GO" id="GO:0006782">
    <property type="term" value="P:protoporphyrinogen IX biosynthetic process"/>
    <property type="evidence" value="ECO:0007669"/>
    <property type="project" value="UniProtKB-UniRule"/>
</dbReference>
<evidence type="ECO:0000256" key="5">
    <source>
        <dbReference type="ARBA" id="ARBA00023244"/>
    </source>
</evidence>
<accession>A0A916JNC4</accession>
<comment type="pathway">
    <text evidence="1 9">Porphyrin-containing compound metabolism; protoporphyrin-IX biosynthesis; coproporphyrinogen-III from 5-aminolevulinate: step 3/4.</text>
</comment>
<dbReference type="EMBL" id="OU015584">
    <property type="protein sequence ID" value="CAG5083171.1"/>
    <property type="molecule type" value="Genomic_DNA"/>
</dbReference>
<comment type="function">
    <text evidence="6 9">Catalyzes cyclization of the linear tetrapyrrole, hydroxymethylbilane, to the macrocyclic uroporphyrinogen III.</text>
</comment>
<gene>
    <name evidence="11" type="ORF">CRYO30217_02111</name>
</gene>
<dbReference type="SUPFAM" id="SSF69618">
    <property type="entry name" value="HemD-like"/>
    <property type="match status" value="1"/>
</dbReference>
<evidence type="ECO:0000256" key="6">
    <source>
        <dbReference type="ARBA" id="ARBA00037589"/>
    </source>
</evidence>
<name>A0A916JNC4_9FLAO</name>
<dbReference type="Proteomes" id="UP000683507">
    <property type="component" value="Chromosome"/>
</dbReference>
<feature type="domain" description="Tetrapyrrole biosynthesis uroporphyrinogen III synthase" evidence="10">
    <location>
        <begin position="46"/>
        <end position="212"/>
    </location>
</feature>